<dbReference type="EMBL" id="JABMIG020000162">
    <property type="protein sequence ID" value="KAL3788100.1"/>
    <property type="molecule type" value="Genomic_DNA"/>
</dbReference>
<dbReference type="PANTHER" id="PTHR31827">
    <property type="entry name" value="EMB|CAB89363.1"/>
    <property type="match status" value="1"/>
</dbReference>
<dbReference type="Proteomes" id="UP001516023">
    <property type="component" value="Unassembled WGS sequence"/>
</dbReference>
<gene>
    <name evidence="2" type="ORF">HJC23_008162</name>
</gene>
<feature type="compositionally biased region" description="Polar residues" evidence="1">
    <location>
        <begin position="14"/>
        <end position="26"/>
    </location>
</feature>
<proteinExistence type="predicted"/>
<keyword evidence="3" id="KW-1185">Reference proteome</keyword>
<comment type="caution">
    <text evidence="2">The sequence shown here is derived from an EMBL/GenBank/DDBJ whole genome shotgun (WGS) entry which is preliminary data.</text>
</comment>
<evidence type="ECO:0000313" key="2">
    <source>
        <dbReference type="EMBL" id="KAL3788100.1"/>
    </source>
</evidence>
<feature type="compositionally biased region" description="Basic and acidic residues" evidence="1">
    <location>
        <begin position="345"/>
        <end position="375"/>
    </location>
</feature>
<feature type="region of interest" description="Disordered" evidence="1">
    <location>
        <begin position="1"/>
        <end position="42"/>
    </location>
</feature>
<protein>
    <recommendedName>
        <fullName evidence="4">WRKY transcription factor 19</fullName>
    </recommendedName>
</protein>
<evidence type="ECO:0000313" key="3">
    <source>
        <dbReference type="Proteomes" id="UP001516023"/>
    </source>
</evidence>
<evidence type="ECO:0008006" key="4">
    <source>
        <dbReference type="Google" id="ProtNLM"/>
    </source>
</evidence>
<organism evidence="2 3">
    <name type="scientific">Cyclotella cryptica</name>
    <dbReference type="NCBI Taxonomy" id="29204"/>
    <lineage>
        <taxon>Eukaryota</taxon>
        <taxon>Sar</taxon>
        <taxon>Stramenopiles</taxon>
        <taxon>Ochrophyta</taxon>
        <taxon>Bacillariophyta</taxon>
        <taxon>Coscinodiscophyceae</taxon>
        <taxon>Thalassiosirophycidae</taxon>
        <taxon>Stephanodiscales</taxon>
        <taxon>Stephanodiscaceae</taxon>
        <taxon>Cyclotella</taxon>
    </lineage>
</organism>
<feature type="region of interest" description="Disordered" evidence="1">
    <location>
        <begin position="325"/>
        <end position="375"/>
    </location>
</feature>
<accession>A0ABD3PP96</accession>
<feature type="compositionally biased region" description="Polar residues" evidence="1">
    <location>
        <begin position="325"/>
        <end position="341"/>
    </location>
</feature>
<evidence type="ECO:0000256" key="1">
    <source>
        <dbReference type="SAM" id="MobiDB-lite"/>
    </source>
</evidence>
<reference evidence="2 3" key="1">
    <citation type="journal article" date="2020" name="G3 (Bethesda)">
        <title>Improved Reference Genome for Cyclotella cryptica CCMP332, a Model for Cell Wall Morphogenesis, Salinity Adaptation, and Lipid Production in Diatoms (Bacillariophyta).</title>
        <authorList>
            <person name="Roberts W.R."/>
            <person name="Downey K.M."/>
            <person name="Ruck E.C."/>
            <person name="Traller J.C."/>
            <person name="Alverson A.J."/>
        </authorList>
    </citation>
    <scope>NUCLEOTIDE SEQUENCE [LARGE SCALE GENOMIC DNA]</scope>
    <source>
        <strain evidence="2 3">CCMP332</strain>
    </source>
</reference>
<dbReference type="AlphaFoldDB" id="A0ABD3PP96"/>
<dbReference type="PANTHER" id="PTHR31827:SF1">
    <property type="entry name" value="EMB|CAB89363.1"/>
    <property type="match status" value="1"/>
</dbReference>
<sequence length="375" mass="39611">MVSIIRIPTRAQDDTPNMSHIMSSQLFPGGPHQSPPLGGNSGNELKPLSIRKANKRTCSVVGCKNGIVQGGVCISHGAKRRKCRFPGCEKNSKSAGLCSRHGPPRKKCDAGGCTNVAVQGGKCKSHGVPLAKCKVPGCTNTASSGERCRRHRDFVMPSEQDYAQKQGGGLGAAVPSFSGLFYAPVSDNITRDALNSGFTPLIRSFCPQTSEAHNSMSARQNHELLQLAQSQNSLAASMLSNFAMGNTASCFMNPMAASVAASSGVLMNPAMVMTPMAFNPMAATMGMNFPPQAVTSFGYGSQMNPSSALFGNGYLGLGSTGIATQGETKNSSNHHSLSMGLNESDEVKSHALRRVDDAEVKRIKSSEEGPQPKEW</sequence>
<name>A0ABD3PP96_9STRA</name>